<comment type="catalytic activity">
    <reaction evidence="11">
        <text>reduced [rubredoxin] + superoxide + 2 H(+) = oxidized [rubredoxin] + H2O2</text>
        <dbReference type="Rhea" id="RHEA:21324"/>
        <dbReference type="Rhea" id="RHEA-COMP:10302"/>
        <dbReference type="Rhea" id="RHEA-COMP:10303"/>
        <dbReference type="ChEBI" id="CHEBI:15378"/>
        <dbReference type="ChEBI" id="CHEBI:16240"/>
        <dbReference type="ChEBI" id="CHEBI:18421"/>
        <dbReference type="ChEBI" id="CHEBI:29033"/>
        <dbReference type="ChEBI" id="CHEBI:29034"/>
        <dbReference type="EC" id="1.15.1.2"/>
    </reaction>
</comment>
<feature type="binding site" evidence="12">
    <location>
        <position position="119"/>
    </location>
    <ligand>
        <name>Fe cation</name>
        <dbReference type="ChEBI" id="CHEBI:24875"/>
        <label>2</label>
        <note>catalytic</note>
    </ligand>
</feature>
<feature type="domain" description="Desulfoferrodoxin ferrous iron-binding" evidence="13">
    <location>
        <begin position="42"/>
        <end position="124"/>
    </location>
</feature>
<evidence type="ECO:0000256" key="8">
    <source>
        <dbReference type="ARBA" id="ARBA00023004"/>
    </source>
</evidence>
<dbReference type="GO" id="GO:0050605">
    <property type="term" value="F:superoxide reductase activity"/>
    <property type="evidence" value="ECO:0007669"/>
    <property type="project" value="UniProtKB-EC"/>
</dbReference>
<accession>A0A136Q0M8</accession>
<dbReference type="Gene3D" id="2.60.40.730">
    <property type="entry name" value="SOR catalytic domain"/>
    <property type="match status" value="1"/>
</dbReference>
<dbReference type="KEGG" id="cmiu:B1H56_02530"/>
<reference evidence="15 16" key="1">
    <citation type="submission" date="2016-02" db="EMBL/GenBank/DDBJ databases">
        <authorList>
            <person name="Wen L."/>
            <person name="He K."/>
            <person name="Yang H."/>
        </authorList>
    </citation>
    <scope>NUCLEOTIDE SEQUENCE [LARGE SCALE GENOMIC DNA]</scope>
    <source>
        <strain evidence="15 16">DSM 22607</strain>
    </source>
</reference>
<keyword evidence="16" id="KW-1185">Reference proteome</keyword>
<evidence type="ECO:0000256" key="12">
    <source>
        <dbReference type="PIRSR" id="PIRSR604793-1"/>
    </source>
</evidence>
<dbReference type="Pfam" id="PF06397">
    <property type="entry name" value="Desulfoferrod_N"/>
    <property type="match status" value="1"/>
</dbReference>
<keyword evidence="8 12" id="KW-0408">Iron</keyword>
<evidence type="ECO:0000256" key="9">
    <source>
        <dbReference type="ARBA" id="ARBA00024690"/>
    </source>
</evidence>
<dbReference type="InterPro" id="IPR051233">
    <property type="entry name" value="Desulfoferrodoxin_SOR"/>
</dbReference>
<keyword evidence="7" id="KW-0249">Electron transport</keyword>
<dbReference type="GO" id="GO:0005506">
    <property type="term" value="F:iron ion binding"/>
    <property type="evidence" value="ECO:0007669"/>
    <property type="project" value="InterPro"/>
</dbReference>
<dbReference type="InterPro" id="IPR002742">
    <property type="entry name" value="Desulfoferrodoxin_Fe-bd_dom"/>
</dbReference>
<dbReference type="PANTHER" id="PTHR36541:SF1">
    <property type="entry name" value="SUPEROXIDE REDUCTASE-RELATED"/>
    <property type="match status" value="1"/>
</dbReference>
<feature type="domain" description="Desulfoferrodoxin N-terminal" evidence="14">
    <location>
        <begin position="7"/>
        <end position="37"/>
    </location>
</feature>
<feature type="binding site" evidence="12">
    <location>
        <position position="75"/>
    </location>
    <ligand>
        <name>Fe cation</name>
        <dbReference type="ChEBI" id="CHEBI:24875"/>
        <label>2</label>
        <note>catalytic</note>
    </ligand>
</feature>
<evidence type="ECO:0000259" key="13">
    <source>
        <dbReference type="Pfam" id="PF01880"/>
    </source>
</evidence>
<evidence type="ECO:0000256" key="5">
    <source>
        <dbReference type="ARBA" id="ARBA00022448"/>
    </source>
</evidence>
<feature type="binding site" evidence="12">
    <location>
        <position position="30"/>
    </location>
    <ligand>
        <name>Fe cation</name>
        <dbReference type="ChEBI" id="CHEBI:24875"/>
        <label>1</label>
    </ligand>
</feature>
<evidence type="ECO:0000256" key="3">
    <source>
        <dbReference type="ARBA" id="ARBA00012679"/>
    </source>
</evidence>
<keyword evidence="5" id="KW-0813">Transport</keyword>
<feature type="binding site" evidence="12">
    <location>
        <position position="10"/>
    </location>
    <ligand>
        <name>Fe cation</name>
        <dbReference type="ChEBI" id="CHEBI:24875"/>
        <label>1</label>
    </ligand>
</feature>
<dbReference type="NCBIfam" id="TIGR00320">
    <property type="entry name" value="dfx_rbo"/>
    <property type="match status" value="1"/>
</dbReference>
<comment type="caution">
    <text evidence="15">The sequence shown here is derived from an EMBL/GenBank/DDBJ whole genome shotgun (WGS) entry which is preliminary data.</text>
</comment>
<dbReference type="EC" id="1.15.1.2" evidence="3"/>
<dbReference type="GO" id="GO:0019430">
    <property type="term" value="P:removal of superoxide radicals"/>
    <property type="evidence" value="ECO:0007669"/>
    <property type="project" value="InterPro"/>
</dbReference>
<dbReference type="NCBIfam" id="TIGR00332">
    <property type="entry name" value="neela_ferrous"/>
    <property type="match status" value="1"/>
</dbReference>
<dbReference type="EMBL" id="LSZW01000065">
    <property type="protein sequence ID" value="KXK64245.1"/>
    <property type="molecule type" value="Genomic_DNA"/>
</dbReference>
<feature type="binding site" evidence="12">
    <location>
        <position position="13"/>
    </location>
    <ligand>
        <name>Fe cation</name>
        <dbReference type="ChEBI" id="CHEBI:24875"/>
        <label>1</label>
    </ligand>
</feature>
<dbReference type="InterPro" id="IPR036073">
    <property type="entry name" value="Desulfoferrodoxin_Fe-bd_dom_sf"/>
</dbReference>
<dbReference type="InterPro" id="IPR004462">
    <property type="entry name" value="Desulfoferrodoxin_N"/>
</dbReference>
<dbReference type="InterPro" id="IPR038094">
    <property type="entry name" value="Desulfoferrodoxin_N_sf"/>
</dbReference>
<evidence type="ECO:0000313" key="15">
    <source>
        <dbReference type="EMBL" id="KXK64245.1"/>
    </source>
</evidence>
<dbReference type="Gene3D" id="2.20.28.100">
    <property type="entry name" value="Desulphoferrodoxin, N-terminal domain"/>
    <property type="match status" value="1"/>
</dbReference>
<dbReference type="Proteomes" id="UP000070366">
    <property type="component" value="Unassembled WGS sequence"/>
</dbReference>
<dbReference type="PANTHER" id="PTHR36541">
    <property type="entry name" value="SUPEROXIDE REDUCTASE-RELATED"/>
    <property type="match status" value="1"/>
</dbReference>
<organism evidence="15 16">
    <name type="scientific">Christensenella minuta</name>
    <dbReference type="NCBI Taxonomy" id="626937"/>
    <lineage>
        <taxon>Bacteria</taxon>
        <taxon>Bacillati</taxon>
        <taxon>Bacillota</taxon>
        <taxon>Clostridia</taxon>
        <taxon>Christensenellales</taxon>
        <taxon>Christensenellaceae</taxon>
        <taxon>Christensenella</taxon>
    </lineage>
</organism>
<protein>
    <recommendedName>
        <fullName evidence="4">Desulfoferrodoxin</fullName>
        <ecNumber evidence="3">1.15.1.2</ecNumber>
    </recommendedName>
    <alternativeName>
        <fullName evidence="10">Superoxide reductase</fullName>
    </alternativeName>
</protein>
<dbReference type="Pfam" id="PF01880">
    <property type="entry name" value="Desulfoferrodox"/>
    <property type="match status" value="1"/>
</dbReference>
<proteinExistence type="inferred from homology"/>
<evidence type="ECO:0000256" key="7">
    <source>
        <dbReference type="ARBA" id="ARBA00022982"/>
    </source>
</evidence>
<evidence type="ECO:0000256" key="11">
    <source>
        <dbReference type="ARBA" id="ARBA00047448"/>
    </source>
</evidence>
<dbReference type="RefSeq" id="WP_066521491.1">
    <property type="nucleotide sequence ID" value="NZ_CABMOF010000005.1"/>
</dbReference>
<evidence type="ECO:0000313" key="16">
    <source>
        <dbReference type="Proteomes" id="UP000070366"/>
    </source>
</evidence>
<feature type="binding site" evidence="12">
    <location>
        <position position="116"/>
    </location>
    <ligand>
        <name>Fe cation</name>
        <dbReference type="ChEBI" id="CHEBI:24875"/>
        <label>2</label>
        <note>catalytic</note>
    </ligand>
</feature>
<feature type="binding site" evidence="12">
    <location>
        <position position="49"/>
    </location>
    <ligand>
        <name>Fe cation</name>
        <dbReference type="ChEBI" id="CHEBI:24875"/>
        <label>2</label>
        <note>catalytic</note>
    </ligand>
</feature>
<feature type="binding site" evidence="12">
    <location>
        <position position="69"/>
    </location>
    <ligand>
        <name>Fe cation</name>
        <dbReference type="ChEBI" id="CHEBI:24875"/>
        <label>2</label>
        <note>catalytic</note>
    </ligand>
</feature>
<keyword evidence="6 12" id="KW-0479">Metal-binding</keyword>
<comment type="cofactor">
    <cofactor evidence="1">
        <name>Cu(2+)</name>
        <dbReference type="ChEBI" id="CHEBI:29036"/>
    </cofactor>
</comment>
<comment type="cofactor">
    <cofactor evidence="12">
        <name>Fe(2+)</name>
        <dbReference type="ChEBI" id="CHEBI:29033"/>
    </cofactor>
    <text evidence="12">Binds 1 Fe(2+) ion per subunit. The iron ion 2 is coordinated via four histidines and one cysteine residue.</text>
</comment>
<comment type="cofactor">
    <cofactor evidence="12">
        <name>Fe(3+)</name>
        <dbReference type="ChEBI" id="CHEBI:29034"/>
    </cofactor>
    <text evidence="12">Binds 1 Fe(3+) ion per subunit. The iron ion 1 is coordinated via 4 cysteine residues.</text>
</comment>
<dbReference type="PATRIC" id="fig|626937.4.peg.2849"/>
<evidence type="ECO:0000256" key="2">
    <source>
        <dbReference type="ARBA" id="ARBA00005941"/>
    </source>
</evidence>
<dbReference type="InterPro" id="IPR004793">
    <property type="entry name" value="Desulfoferrodoxin_rbo"/>
</dbReference>
<feature type="binding site" evidence="12">
    <location>
        <position position="29"/>
    </location>
    <ligand>
        <name>Fe cation</name>
        <dbReference type="ChEBI" id="CHEBI:24875"/>
        <label>1</label>
    </ligand>
</feature>
<evidence type="ECO:0000256" key="4">
    <source>
        <dbReference type="ARBA" id="ARBA00014839"/>
    </source>
</evidence>
<dbReference type="STRING" id="626937.HMPREF3293_02889"/>
<dbReference type="SUPFAM" id="SSF49367">
    <property type="entry name" value="Superoxide reductase-like"/>
    <property type="match status" value="1"/>
</dbReference>
<evidence type="ECO:0000259" key="14">
    <source>
        <dbReference type="Pfam" id="PF06397"/>
    </source>
</evidence>
<evidence type="ECO:0000256" key="1">
    <source>
        <dbReference type="ARBA" id="ARBA00001973"/>
    </source>
</evidence>
<comment type="similarity">
    <text evidence="2">Belongs to the desulfoferrodoxin family.</text>
</comment>
<dbReference type="CDD" id="cd00974">
    <property type="entry name" value="DSRD"/>
    <property type="match status" value="1"/>
</dbReference>
<dbReference type="OrthoDB" id="9814936at2"/>
<evidence type="ECO:0000256" key="10">
    <source>
        <dbReference type="ARBA" id="ARBA00031398"/>
    </source>
</evidence>
<comment type="function">
    <text evidence="9">Catalyzes the one-electron reduction of superoxide anion radical to hydrogen peroxide at a nonheme ferrous iron center. Plays a fundamental role in case of oxidative stress via its superoxide detoxification activity.</text>
</comment>
<dbReference type="NCBIfam" id="TIGR00319">
    <property type="entry name" value="desulf_FeS4"/>
    <property type="match status" value="1"/>
</dbReference>
<sequence length="127" mass="14419">MEEKVIFYRCELCGNIVEMVKDGGGQLVCCGKPMVKLEPNTVDAAQEKHVPVYEKNGDVISVQVGSVEHPMLDEHHIEWIAVETPDSIQRHVLKPGEHPRADFHVDSDEFVIFEYCNLHGLWKAHSK</sequence>
<name>A0A136Q0M8_9FIRM</name>
<dbReference type="AlphaFoldDB" id="A0A136Q0M8"/>
<dbReference type="SUPFAM" id="SSF57802">
    <property type="entry name" value="Rubredoxin-like"/>
    <property type="match status" value="1"/>
</dbReference>
<gene>
    <name evidence="15" type="ORF">HMPREF3293_02889</name>
</gene>
<evidence type="ECO:0000256" key="6">
    <source>
        <dbReference type="ARBA" id="ARBA00022723"/>
    </source>
</evidence>